<feature type="domain" description="ELP1 alpha-solenoid" evidence="1">
    <location>
        <begin position="58"/>
        <end position="172"/>
    </location>
</feature>
<proteinExistence type="predicted"/>
<dbReference type="GO" id="GO:0000049">
    <property type="term" value="F:tRNA binding"/>
    <property type="evidence" value="ECO:0007669"/>
    <property type="project" value="TreeGrafter"/>
</dbReference>
<dbReference type="OrthoDB" id="40048at2759"/>
<comment type="caution">
    <text evidence="2">The sequence shown here is derived from an EMBL/GenBank/DDBJ whole genome shotgun (WGS) entry which is preliminary data.</text>
</comment>
<evidence type="ECO:0000313" key="2">
    <source>
        <dbReference type="EMBL" id="VEL07558.1"/>
    </source>
</evidence>
<accession>A0A3S5AXH5</accession>
<protein>
    <recommendedName>
        <fullName evidence="1">ELP1 alpha-solenoid domain-containing protein</fullName>
    </recommendedName>
</protein>
<name>A0A3S5AXH5_9PLAT</name>
<dbReference type="GO" id="GO:0005829">
    <property type="term" value="C:cytosol"/>
    <property type="evidence" value="ECO:0007669"/>
    <property type="project" value="TreeGrafter"/>
</dbReference>
<dbReference type="GO" id="GO:0002926">
    <property type="term" value="P:tRNA wobble base 5-methoxycarbonylmethyl-2-thiouridinylation"/>
    <property type="evidence" value="ECO:0007669"/>
    <property type="project" value="TreeGrafter"/>
</dbReference>
<keyword evidence="3" id="KW-1185">Reference proteome</keyword>
<organism evidence="2 3">
    <name type="scientific">Protopolystoma xenopodis</name>
    <dbReference type="NCBI Taxonomy" id="117903"/>
    <lineage>
        <taxon>Eukaryota</taxon>
        <taxon>Metazoa</taxon>
        <taxon>Spiralia</taxon>
        <taxon>Lophotrochozoa</taxon>
        <taxon>Platyhelminthes</taxon>
        <taxon>Monogenea</taxon>
        <taxon>Polyopisthocotylea</taxon>
        <taxon>Polystomatidea</taxon>
        <taxon>Polystomatidae</taxon>
        <taxon>Protopolystoma</taxon>
    </lineage>
</organism>
<dbReference type="PANTHER" id="PTHR12747:SF0">
    <property type="entry name" value="ELONGATOR COMPLEX PROTEIN 1"/>
    <property type="match status" value="1"/>
</dbReference>
<dbReference type="EMBL" id="CAAALY010001989">
    <property type="protein sequence ID" value="VEL07558.1"/>
    <property type="molecule type" value="Genomic_DNA"/>
</dbReference>
<dbReference type="Proteomes" id="UP000784294">
    <property type="component" value="Unassembled WGS sequence"/>
</dbReference>
<dbReference type="UniPathway" id="UPA00988"/>
<evidence type="ECO:0000313" key="3">
    <source>
        <dbReference type="Proteomes" id="UP000784294"/>
    </source>
</evidence>
<dbReference type="Pfam" id="PF23925">
    <property type="entry name" value="A-sol_ELP1"/>
    <property type="match status" value="1"/>
</dbReference>
<sequence>MVDRIKCEQRPTDFWHELLVKHSQQHLIESINLAELFSGRKTVLTDKPISGVPAKSPTTLSNVSDRKLGKMHCVCIALLVAMLTRNSQKYLLPILTCYAKLDRLGDALTTLKKLKDSGDIEGWESGLLHLQYISSPEALYRVALGTYDLSLAKALAERTQLDPKEYLAELASLMSLTATFEPKSPSFGKTISSISTNPVDPAGPLTTIASSTIPTFSTTTNFVNVLTHEQKVSFQKAQIDIILGRIELAIRNLYESGKLLLCLCLAILSTAFDRCH</sequence>
<gene>
    <name evidence="2" type="ORF">PXEA_LOCUS998</name>
</gene>
<dbReference type="AlphaFoldDB" id="A0A3S5AXH5"/>
<dbReference type="PANTHER" id="PTHR12747">
    <property type="entry name" value="ELONGATOR COMPLEX PROTEIN 1"/>
    <property type="match status" value="1"/>
</dbReference>
<reference evidence="2" key="1">
    <citation type="submission" date="2018-11" db="EMBL/GenBank/DDBJ databases">
        <authorList>
            <consortium name="Pathogen Informatics"/>
        </authorList>
    </citation>
    <scope>NUCLEOTIDE SEQUENCE</scope>
</reference>
<dbReference type="InterPro" id="IPR056167">
    <property type="entry name" value="A-sol_ELP1"/>
</dbReference>
<evidence type="ECO:0000259" key="1">
    <source>
        <dbReference type="Pfam" id="PF23925"/>
    </source>
</evidence>
<dbReference type="GO" id="GO:0033588">
    <property type="term" value="C:elongator holoenzyme complex"/>
    <property type="evidence" value="ECO:0007669"/>
    <property type="project" value="InterPro"/>
</dbReference>
<dbReference type="InterPro" id="IPR006849">
    <property type="entry name" value="Elp1"/>
</dbReference>